<dbReference type="InterPro" id="IPR011008">
    <property type="entry name" value="Dimeric_a/b-barrel"/>
</dbReference>
<dbReference type="Pfam" id="PF03992">
    <property type="entry name" value="ABM"/>
    <property type="match status" value="1"/>
</dbReference>
<dbReference type="InterPro" id="IPR007138">
    <property type="entry name" value="ABM_dom"/>
</dbReference>
<accession>A0ABY9E7N9</accession>
<evidence type="ECO:0000313" key="2">
    <source>
        <dbReference type="EMBL" id="WKD48475.1"/>
    </source>
</evidence>
<sequence length="124" mass="13705">MMARFEELNDKVSLAEQMQTNEDGSIVLINVFTVDPAEEEALLAAWKHDADFMRAQPGYISTQLHKAIGGSGTFVNYAIWESVDSFRNAFTSPEFQKRIGGYPESAIASPHLFKKLAVPGHCVA</sequence>
<name>A0ABY9E7N9_9GAMM</name>
<gene>
    <name evidence="2" type="ORF">M8T91_11115</name>
</gene>
<dbReference type="RefSeq" id="WP_301414232.1">
    <property type="nucleotide sequence ID" value="NZ_CP098023.1"/>
</dbReference>
<dbReference type="SUPFAM" id="SSF54909">
    <property type="entry name" value="Dimeric alpha+beta barrel"/>
    <property type="match status" value="1"/>
</dbReference>
<reference evidence="2 3" key="1">
    <citation type="submission" date="2022-05" db="EMBL/GenBank/DDBJ databases">
        <title>Microbulbifer sp. nov., isolated from sponge.</title>
        <authorList>
            <person name="Gao L."/>
        </authorList>
    </citation>
    <scope>NUCLEOTIDE SEQUENCE [LARGE SCALE GENOMIC DNA]</scope>
    <source>
        <strain evidence="2 3">MI-G</strain>
    </source>
</reference>
<dbReference type="Gene3D" id="3.30.70.100">
    <property type="match status" value="1"/>
</dbReference>
<dbReference type="PROSITE" id="PS51725">
    <property type="entry name" value="ABM"/>
    <property type="match status" value="1"/>
</dbReference>
<protein>
    <submittedName>
        <fullName evidence="2">Antibiotic biosynthesis monooxygenase</fullName>
    </submittedName>
</protein>
<keyword evidence="2" id="KW-0560">Oxidoreductase</keyword>
<evidence type="ECO:0000313" key="3">
    <source>
        <dbReference type="Proteomes" id="UP001321520"/>
    </source>
</evidence>
<evidence type="ECO:0000259" key="1">
    <source>
        <dbReference type="PROSITE" id="PS51725"/>
    </source>
</evidence>
<keyword evidence="3" id="KW-1185">Reference proteome</keyword>
<feature type="domain" description="ABM" evidence="1">
    <location>
        <begin position="26"/>
        <end position="116"/>
    </location>
</feature>
<dbReference type="Proteomes" id="UP001321520">
    <property type="component" value="Chromosome"/>
</dbReference>
<dbReference type="GO" id="GO:0004497">
    <property type="term" value="F:monooxygenase activity"/>
    <property type="evidence" value="ECO:0007669"/>
    <property type="project" value="UniProtKB-KW"/>
</dbReference>
<dbReference type="EMBL" id="CP098023">
    <property type="protein sequence ID" value="WKD48475.1"/>
    <property type="molecule type" value="Genomic_DNA"/>
</dbReference>
<keyword evidence="2" id="KW-0503">Monooxygenase</keyword>
<proteinExistence type="predicted"/>
<organism evidence="2 3">
    <name type="scientific">Microbulbifer spongiae</name>
    <dbReference type="NCBI Taxonomy" id="2944933"/>
    <lineage>
        <taxon>Bacteria</taxon>
        <taxon>Pseudomonadati</taxon>
        <taxon>Pseudomonadota</taxon>
        <taxon>Gammaproteobacteria</taxon>
        <taxon>Cellvibrionales</taxon>
        <taxon>Microbulbiferaceae</taxon>
        <taxon>Microbulbifer</taxon>
    </lineage>
</organism>